<dbReference type="GeneID" id="92946187"/>
<dbReference type="OrthoDB" id="29496at2"/>
<keyword evidence="3" id="KW-0238">DNA-binding</keyword>
<evidence type="ECO:0000256" key="4">
    <source>
        <dbReference type="ARBA" id="ARBA00023172"/>
    </source>
</evidence>
<dbReference type="EMBL" id="CP040627">
    <property type="protein sequence ID" value="QMW92903.1"/>
    <property type="molecule type" value="Genomic_DNA"/>
</dbReference>
<evidence type="ECO:0000259" key="5">
    <source>
        <dbReference type="Pfam" id="PF01609"/>
    </source>
</evidence>
<keyword evidence="4" id="KW-0233">DNA recombination</keyword>
<dbReference type="PANTHER" id="PTHR33258:SF1">
    <property type="entry name" value="TRANSPOSASE INSL FOR INSERTION SEQUENCE ELEMENT IS186A-RELATED"/>
    <property type="match status" value="1"/>
</dbReference>
<evidence type="ECO:0000313" key="9">
    <source>
        <dbReference type="Proteomes" id="UP000321089"/>
    </source>
</evidence>
<dbReference type="Pfam" id="PF14294">
    <property type="entry name" value="DUF4372"/>
    <property type="match status" value="1"/>
</dbReference>
<dbReference type="RefSeq" id="WP_002579879.1">
    <property type="nucleotide sequence ID" value="NZ_AP019717.1"/>
</dbReference>
<comment type="similarity">
    <text evidence="1">Belongs to the transposase 11 family.</text>
</comment>
<sequence>MVDYIKLFDKIIEFINWDTLKHTAFKLNTDNKVSKFFTKDHLKSMIYHHISQKDSLRDLSFGISMSSKLKETVASVSLSTLSYHNNKRNYEVFLPVLYELINKVLSTGSVNESLKRFGSIKLIDSTTISMSLNLYQWALFRSTKAGVKIHTRFDLNKGIPDAFVVTNAVEHDKTAMDSLIDSRHCIYVFDKGYLDYEKFDQYTKDEKYFVTRLKHNAVVTEVEDLKISYSYERLLDVGTKIICDKIVKLGSKYTYQTKQEYRLIKIVDKTGKELTFITNIDDLLSEEIAFLYKKRWEIELFFKWIKQNLKFKTFVGRSLNSVMIQIITGIMTFAVFKLIEPFIQTKTTLIEIKRAIKANLFEIYEADKFNWSYIFNSS</sequence>
<proteinExistence type="inferred from homology"/>
<name>A0A0Q0TKH6_CLOBU</name>
<dbReference type="GO" id="GO:0004803">
    <property type="term" value="F:transposase activity"/>
    <property type="evidence" value="ECO:0007669"/>
    <property type="project" value="InterPro"/>
</dbReference>
<dbReference type="NCBIfam" id="NF033592">
    <property type="entry name" value="transpos_IS4_1"/>
    <property type="match status" value="1"/>
</dbReference>
<dbReference type="KEGG" id="cbut:ATN24_09580"/>
<evidence type="ECO:0000259" key="6">
    <source>
        <dbReference type="Pfam" id="PF14294"/>
    </source>
</evidence>
<evidence type="ECO:0000313" key="7">
    <source>
        <dbReference type="EMBL" id="GEQ23560.1"/>
    </source>
</evidence>
<evidence type="ECO:0000313" key="8">
    <source>
        <dbReference type="EMBL" id="QMW92903.1"/>
    </source>
</evidence>
<evidence type="ECO:0000313" key="10">
    <source>
        <dbReference type="Proteomes" id="UP000515243"/>
    </source>
</evidence>
<gene>
    <name evidence="7" type="ORF">CBU02nite_40660</name>
    <name evidence="8" type="ORF">FF104_18410</name>
</gene>
<dbReference type="InterPro" id="IPR025399">
    <property type="entry name" value="DUF4372"/>
</dbReference>
<evidence type="ECO:0000256" key="2">
    <source>
        <dbReference type="ARBA" id="ARBA00022578"/>
    </source>
</evidence>
<accession>A0A0Q0TKH6</accession>
<evidence type="ECO:0000256" key="1">
    <source>
        <dbReference type="ARBA" id="ARBA00010075"/>
    </source>
</evidence>
<feature type="domain" description="DUF4372" evidence="6">
    <location>
        <begin position="7"/>
        <end position="71"/>
    </location>
</feature>
<dbReference type="SUPFAM" id="SSF53098">
    <property type="entry name" value="Ribonuclease H-like"/>
    <property type="match status" value="1"/>
</dbReference>
<dbReference type="GO" id="GO:0006313">
    <property type="term" value="P:DNA transposition"/>
    <property type="evidence" value="ECO:0007669"/>
    <property type="project" value="InterPro"/>
</dbReference>
<dbReference type="PANTHER" id="PTHR33258">
    <property type="entry name" value="TRANSPOSASE INSL FOR INSERTION SEQUENCE ELEMENT IS186A-RELATED"/>
    <property type="match status" value="1"/>
</dbReference>
<reference evidence="7 9" key="2">
    <citation type="submission" date="2019-07" db="EMBL/GenBank/DDBJ databases">
        <title>Whole genome shotgun sequence of Clostridium butyricum NBRC 3858.</title>
        <authorList>
            <person name="Hosoyama A."/>
            <person name="Uohara A."/>
            <person name="Ohji S."/>
            <person name="Ichikawa N."/>
        </authorList>
    </citation>
    <scope>NUCLEOTIDE SEQUENCE [LARGE SCALE GENOMIC DNA]</scope>
    <source>
        <strain evidence="7 9">NBRC 3858</strain>
    </source>
</reference>
<dbReference type="Proteomes" id="UP000321089">
    <property type="component" value="Unassembled WGS sequence"/>
</dbReference>
<dbReference type="InterPro" id="IPR002559">
    <property type="entry name" value="Transposase_11"/>
</dbReference>
<feature type="domain" description="Transposase IS4-like" evidence="5">
    <location>
        <begin position="117"/>
        <end position="331"/>
    </location>
</feature>
<dbReference type="EMBL" id="BKBC01000163">
    <property type="protein sequence ID" value="GEQ23560.1"/>
    <property type="molecule type" value="Genomic_DNA"/>
</dbReference>
<reference evidence="8 10" key="1">
    <citation type="submission" date="2019-05" db="EMBL/GenBank/DDBJ databases">
        <authorList>
            <person name="Schori C."/>
            <person name="Ahrens C."/>
        </authorList>
    </citation>
    <scope>NUCLEOTIDE SEQUENCE [LARGE SCALE GENOMIC DNA]</scope>
    <source>
        <strain evidence="8 10">DSM 10702</strain>
    </source>
</reference>
<dbReference type="InterPro" id="IPR012337">
    <property type="entry name" value="RNaseH-like_sf"/>
</dbReference>
<dbReference type="Pfam" id="PF01609">
    <property type="entry name" value="DDE_Tnp_1"/>
    <property type="match status" value="1"/>
</dbReference>
<dbReference type="GO" id="GO:0003677">
    <property type="term" value="F:DNA binding"/>
    <property type="evidence" value="ECO:0007669"/>
    <property type="project" value="UniProtKB-KW"/>
</dbReference>
<evidence type="ECO:0000256" key="3">
    <source>
        <dbReference type="ARBA" id="ARBA00023125"/>
    </source>
</evidence>
<keyword evidence="2" id="KW-0815">Transposition</keyword>
<dbReference type="Proteomes" id="UP000515243">
    <property type="component" value="Chromosome 2"/>
</dbReference>
<protein>
    <submittedName>
        <fullName evidence="7">IS4 family transposase</fullName>
    </submittedName>
</protein>
<organism evidence="7 9">
    <name type="scientific">Clostridium butyricum</name>
    <dbReference type="NCBI Taxonomy" id="1492"/>
    <lineage>
        <taxon>Bacteria</taxon>
        <taxon>Bacillati</taxon>
        <taxon>Bacillota</taxon>
        <taxon>Clostridia</taxon>
        <taxon>Eubacteriales</taxon>
        <taxon>Clostridiaceae</taxon>
        <taxon>Clostridium</taxon>
    </lineage>
</organism>
<dbReference type="InterPro" id="IPR047952">
    <property type="entry name" value="Transpos_IS4"/>
</dbReference>
<dbReference type="AlphaFoldDB" id="A0A0Q0TKH6"/>